<dbReference type="RefSeq" id="WP_110017525.1">
    <property type="nucleotide sequence ID" value="NZ_QGTJ01000002.1"/>
</dbReference>
<evidence type="ECO:0000313" key="1">
    <source>
        <dbReference type="EMBL" id="PWV64906.1"/>
    </source>
</evidence>
<comment type="caution">
    <text evidence="1">The sequence shown here is derived from an EMBL/GenBank/DDBJ whole genome shotgun (WGS) entry which is preliminary data.</text>
</comment>
<reference evidence="1 2" key="1">
    <citation type="submission" date="2018-05" db="EMBL/GenBank/DDBJ databases">
        <title>Genomic Encyclopedia of Type Strains, Phase IV (KMG-IV): sequencing the most valuable type-strain genomes for metagenomic binning, comparative biology and taxonomic classification.</title>
        <authorList>
            <person name="Goeker M."/>
        </authorList>
    </citation>
    <scope>NUCLEOTIDE SEQUENCE [LARGE SCALE GENOMIC DNA]</scope>
    <source>
        <strain evidence="1 2">DSM 23606</strain>
    </source>
</reference>
<dbReference type="AlphaFoldDB" id="A0A317N0P5"/>
<evidence type="ECO:0000313" key="2">
    <source>
        <dbReference type="Proteomes" id="UP000246569"/>
    </source>
</evidence>
<organism evidence="1 2">
    <name type="scientific">Plasticicumulans acidivorans</name>
    <dbReference type="NCBI Taxonomy" id="886464"/>
    <lineage>
        <taxon>Bacteria</taxon>
        <taxon>Pseudomonadati</taxon>
        <taxon>Pseudomonadota</taxon>
        <taxon>Gammaproteobacteria</taxon>
        <taxon>Candidatus Competibacteraceae</taxon>
        <taxon>Plasticicumulans</taxon>
    </lineage>
</organism>
<name>A0A317N0P5_9GAMM</name>
<gene>
    <name evidence="1" type="ORF">C7443_102560</name>
</gene>
<accession>A0A317N0P5</accession>
<protein>
    <submittedName>
        <fullName evidence="1">Uncharacterized protein</fullName>
    </submittedName>
</protein>
<proteinExistence type="predicted"/>
<dbReference type="Proteomes" id="UP000246569">
    <property type="component" value="Unassembled WGS sequence"/>
</dbReference>
<dbReference type="EMBL" id="QGTJ01000002">
    <property type="protein sequence ID" value="PWV64906.1"/>
    <property type="molecule type" value="Genomic_DNA"/>
</dbReference>
<keyword evidence="2" id="KW-1185">Reference proteome</keyword>
<sequence length="82" mass="8076">MADPVCITVPVTCREGSASQILAPRLDAAGRVTLGPFTLSPHAAAQLALALYAVAAPLVDAEAGAGVADAELFTSLGDGEAA</sequence>